<dbReference type="Proteomes" id="UP000092714">
    <property type="component" value="Unassembled WGS sequence"/>
</dbReference>
<evidence type="ECO:0000256" key="2">
    <source>
        <dbReference type="ARBA" id="ARBA00022801"/>
    </source>
</evidence>
<keyword evidence="3 6" id="KW-0326">Glycosidase</keyword>
<dbReference type="EMBL" id="MAPZ01000019">
    <property type="protein sequence ID" value="OBY10888.1"/>
    <property type="molecule type" value="Genomic_DNA"/>
</dbReference>
<evidence type="ECO:0000256" key="5">
    <source>
        <dbReference type="RuleBase" id="RU003690"/>
    </source>
</evidence>
<dbReference type="Pfam" id="PF00232">
    <property type="entry name" value="Glyco_hydro_1"/>
    <property type="match status" value="1"/>
</dbReference>
<dbReference type="NCBIfam" id="NF007158">
    <property type="entry name" value="PRK09593.1"/>
    <property type="match status" value="1"/>
</dbReference>
<sequence>MSFPEGFLWGGATAANQCEGAYNEGGRGLANVDITPHGKNRFKVMLGLDNTLDFHEGEYYPAKVGIDMYHHFKEDIALFGEMGFKVYRMSIAWSRIFPNGDEETPNEEGLKFYEDLFKECHKYGIEPLVTITHFDCPIHLIKKYGGWKNRKLVGFYENLCRVLFTRYKGLVKYWLTFNEINMILHAPFMGAGLLIENKETEMKDKYQAIHHELVASALATKIAHEIDPNNMVGCMLAAGNTYPYTCKPEDVWKAMEKDREGYFFIDVQARGQYPNYALKKMKREDTMPAMEEGDLELLKNNTVDFVSFSYYSSKVASTEEMAPTTEGNVFASVKNPYLSASEWGWQIDPLGLRITLNSIYDRYQKPLFIVENGLGAKDVIEEDGAINDDYRIEYIREHIKAMHDAIEIDGVELLGYTTWGCIDLVSASTGEMSKRYGFIYVDRDDEGNGTLERRKKKSFDWYKEVISSNGESLE</sequence>
<evidence type="ECO:0000256" key="1">
    <source>
        <dbReference type="ARBA" id="ARBA00010838"/>
    </source>
</evidence>
<dbReference type="NCBIfam" id="NF007356">
    <property type="entry name" value="PRK09852.1"/>
    <property type="match status" value="1"/>
</dbReference>
<evidence type="ECO:0000313" key="7">
    <source>
        <dbReference type="EMBL" id="OBY10888.1"/>
    </source>
</evidence>
<proteinExistence type="inferred from homology"/>
<dbReference type="PROSITE" id="PS00572">
    <property type="entry name" value="GLYCOSYL_HYDROL_F1_1"/>
    <property type="match status" value="1"/>
</dbReference>
<gene>
    <name evidence="7" type="ORF">CP373A1_10345</name>
</gene>
<name>A0A174R229_9CLOT</name>
<protein>
    <submittedName>
        <fullName evidence="7">6-phospho-beta-glucosidase</fullName>
    </submittedName>
</protein>
<keyword evidence="8" id="KW-1185">Reference proteome</keyword>
<dbReference type="GO" id="GO:0008422">
    <property type="term" value="F:beta-glucosidase activity"/>
    <property type="evidence" value="ECO:0007669"/>
    <property type="project" value="TreeGrafter"/>
</dbReference>
<dbReference type="InterPro" id="IPR017853">
    <property type="entry name" value="GH"/>
</dbReference>
<comment type="caution">
    <text evidence="7">The sequence shown here is derived from an EMBL/GenBank/DDBJ whole genome shotgun (WGS) entry which is preliminary data.</text>
</comment>
<dbReference type="Gene3D" id="3.20.20.80">
    <property type="entry name" value="Glycosidases"/>
    <property type="match status" value="1"/>
</dbReference>
<dbReference type="AlphaFoldDB" id="A0A174R229"/>
<dbReference type="SUPFAM" id="SSF51445">
    <property type="entry name" value="(Trans)glycosidases"/>
    <property type="match status" value="1"/>
</dbReference>
<evidence type="ECO:0000256" key="6">
    <source>
        <dbReference type="RuleBase" id="RU004468"/>
    </source>
</evidence>
<dbReference type="GO" id="GO:0016052">
    <property type="term" value="P:carbohydrate catabolic process"/>
    <property type="evidence" value="ECO:0007669"/>
    <property type="project" value="TreeGrafter"/>
</dbReference>
<dbReference type="OrthoDB" id="2339329at2"/>
<evidence type="ECO:0000313" key="8">
    <source>
        <dbReference type="Proteomes" id="UP000092714"/>
    </source>
</evidence>
<comment type="similarity">
    <text evidence="1 5">Belongs to the glycosyl hydrolase 1 family.</text>
</comment>
<dbReference type="PRINTS" id="PR00131">
    <property type="entry name" value="GLHYDRLASE1"/>
</dbReference>
<dbReference type="InterPro" id="IPR033132">
    <property type="entry name" value="GH_1_N_CS"/>
</dbReference>
<accession>A0A174R229</accession>
<dbReference type="RefSeq" id="WP_055183518.1">
    <property type="nucleotide sequence ID" value="NZ_CZBQ01000001.1"/>
</dbReference>
<dbReference type="InterPro" id="IPR018120">
    <property type="entry name" value="Glyco_hydro_1_AS"/>
</dbReference>
<dbReference type="PANTHER" id="PTHR10353:SF296">
    <property type="entry name" value="6-PHOSPHO-BETA-GLUCOSIDASE"/>
    <property type="match status" value="1"/>
</dbReference>
<evidence type="ECO:0000256" key="3">
    <source>
        <dbReference type="ARBA" id="ARBA00023295"/>
    </source>
</evidence>
<reference evidence="7 8" key="1">
    <citation type="submission" date="2016-06" db="EMBL/GenBank/DDBJ databases">
        <authorList>
            <person name="Kjaerup R.B."/>
            <person name="Dalgaard T.S."/>
            <person name="Juul-Madsen H.R."/>
        </authorList>
    </citation>
    <scope>NUCLEOTIDE SEQUENCE [LARGE SCALE GENOMIC DNA]</scope>
    <source>
        <strain evidence="7 8">373-A1</strain>
    </source>
</reference>
<feature type="active site" description="Nucleophile" evidence="4">
    <location>
        <position position="371"/>
    </location>
</feature>
<dbReference type="PROSITE" id="PS00653">
    <property type="entry name" value="GLYCOSYL_HYDROL_F1_2"/>
    <property type="match status" value="1"/>
</dbReference>
<dbReference type="FunFam" id="3.20.20.80:FF:000004">
    <property type="entry name" value="Beta-glucosidase 6-phospho-beta-glucosidase"/>
    <property type="match status" value="1"/>
</dbReference>
<dbReference type="eggNOG" id="COG2723">
    <property type="taxonomic scope" value="Bacteria"/>
</dbReference>
<dbReference type="PANTHER" id="PTHR10353">
    <property type="entry name" value="GLYCOSYL HYDROLASE"/>
    <property type="match status" value="1"/>
</dbReference>
<dbReference type="GO" id="GO:0005829">
    <property type="term" value="C:cytosol"/>
    <property type="evidence" value="ECO:0007669"/>
    <property type="project" value="TreeGrafter"/>
</dbReference>
<evidence type="ECO:0000256" key="4">
    <source>
        <dbReference type="PROSITE-ProRule" id="PRU10055"/>
    </source>
</evidence>
<dbReference type="InterPro" id="IPR001360">
    <property type="entry name" value="Glyco_hydro_1"/>
</dbReference>
<organism evidence="7 8">
    <name type="scientific">Clostridium paraputrificum</name>
    <dbReference type="NCBI Taxonomy" id="29363"/>
    <lineage>
        <taxon>Bacteria</taxon>
        <taxon>Bacillati</taxon>
        <taxon>Bacillota</taxon>
        <taxon>Clostridia</taxon>
        <taxon>Eubacteriales</taxon>
        <taxon>Clostridiaceae</taxon>
        <taxon>Clostridium</taxon>
    </lineage>
</organism>
<keyword evidence="2 6" id="KW-0378">Hydrolase</keyword>